<dbReference type="AlphaFoldDB" id="A0A232M0Z5"/>
<dbReference type="Proteomes" id="UP000243515">
    <property type="component" value="Unassembled WGS sequence"/>
</dbReference>
<reference evidence="2 3" key="1">
    <citation type="journal article" date="2015" name="Environ. Microbiol.">
        <title>Metagenome sequence of Elaphomyces granulatus from sporocarp tissue reveals Ascomycota ectomycorrhizal fingerprints of genome expansion and a Proteobacteria-rich microbiome.</title>
        <authorList>
            <person name="Quandt C.A."/>
            <person name="Kohler A."/>
            <person name="Hesse C.N."/>
            <person name="Sharpton T.J."/>
            <person name="Martin F."/>
            <person name="Spatafora J.W."/>
        </authorList>
    </citation>
    <scope>NUCLEOTIDE SEQUENCE [LARGE SCALE GENOMIC DNA]</scope>
    <source>
        <strain evidence="2 3">OSC145934</strain>
    </source>
</reference>
<accession>A0A232M0Z5</accession>
<keyword evidence="3" id="KW-1185">Reference proteome</keyword>
<evidence type="ECO:0000256" key="1">
    <source>
        <dbReference type="SAM" id="MobiDB-lite"/>
    </source>
</evidence>
<evidence type="ECO:0000313" key="2">
    <source>
        <dbReference type="EMBL" id="OXV10036.1"/>
    </source>
</evidence>
<protein>
    <submittedName>
        <fullName evidence="2">Uncharacterized protein</fullName>
    </submittedName>
</protein>
<feature type="region of interest" description="Disordered" evidence="1">
    <location>
        <begin position="466"/>
        <end position="509"/>
    </location>
</feature>
<name>A0A232M0Z5_9EURO</name>
<dbReference type="OrthoDB" id="4147652at2759"/>
<gene>
    <name evidence="2" type="ORF">Egran_02201</name>
</gene>
<sequence length="509" mass="56887">MDFLHREDWSGWGHDGYASSNFSPLPPSPSPTSSNPVRNVIPFEKKATRKQKQHPAVNEVREYVEHFKSWRSGANIGKPVSPEVYENNLCIKIPMKDWLQLGNDLNIFETDEKYPKYSYYSSISTLIVEFMPFPVHESITNIFICGFIAAQESLPVPLRPGIALSASQEYNGFKGKYSGSTKTPNLAVEFADSEDNLVSKFILEVGFSKPYSDLTNDAKLWLEGTRHVSTVVLAKFDESPKYRSPVNVEDLRETDFSRPNELVRSDFTLIGEYGPAMYKGMKWAGEFSAAYMEIWTRDPGTGLAVKHGARIDLLAPNPPQLKFKLSDFLNWPETRTRPPRRAISTPPGTVSTIAVKHPAAIKHPAAVKRPVEVKRPAEVKRSAAVKLPAVVKLPADVKRPADFKLPAEAKRPASAISTLTASSWASPAAPYPKVVKDKLPCQEWQDTRRLPLEDSVDDHQVPLARHRPCPHPPGPHPRLLVPKWPRISPLPSRMAGQPQRPPSTTRGQC</sequence>
<comment type="caution">
    <text evidence="2">The sequence shown here is derived from an EMBL/GenBank/DDBJ whole genome shotgun (WGS) entry which is preliminary data.</text>
</comment>
<organism evidence="2 3">
    <name type="scientific">Elaphomyces granulatus</name>
    <dbReference type="NCBI Taxonomy" id="519963"/>
    <lineage>
        <taxon>Eukaryota</taxon>
        <taxon>Fungi</taxon>
        <taxon>Dikarya</taxon>
        <taxon>Ascomycota</taxon>
        <taxon>Pezizomycotina</taxon>
        <taxon>Eurotiomycetes</taxon>
        <taxon>Eurotiomycetidae</taxon>
        <taxon>Eurotiales</taxon>
        <taxon>Elaphomycetaceae</taxon>
        <taxon>Elaphomyces</taxon>
    </lineage>
</organism>
<dbReference type="EMBL" id="NPHW01003169">
    <property type="protein sequence ID" value="OXV10036.1"/>
    <property type="molecule type" value="Genomic_DNA"/>
</dbReference>
<evidence type="ECO:0000313" key="3">
    <source>
        <dbReference type="Proteomes" id="UP000243515"/>
    </source>
</evidence>
<proteinExistence type="predicted"/>